<dbReference type="PANTHER" id="PTHR31382">
    <property type="entry name" value="NA(+)/H(+) ANTIPORTER"/>
    <property type="match status" value="1"/>
</dbReference>
<dbReference type="InterPro" id="IPR013928">
    <property type="entry name" value="Cation/H_antiporter_C"/>
</dbReference>
<feature type="transmembrane region" description="Helical" evidence="13">
    <location>
        <begin position="360"/>
        <end position="379"/>
    </location>
</feature>
<feature type="transmembrane region" description="Helical" evidence="13">
    <location>
        <begin position="326"/>
        <end position="348"/>
    </location>
</feature>
<dbReference type="GO" id="GO:0120029">
    <property type="term" value="P:proton export across plasma membrane"/>
    <property type="evidence" value="ECO:0007669"/>
    <property type="project" value="InterPro"/>
</dbReference>
<feature type="transmembrane region" description="Helical" evidence="13">
    <location>
        <begin position="413"/>
        <end position="437"/>
    </location>
</feature>
<feature type="domain" description="Cation/H+ exchanger transmembrane" evidence="14">
    <location>
        <begin position="26"/>
        <end position="436"/>
    </location>
</feature>
<feature type="transmembrane region" description="Helical" evidence="13">
    <location>
        <begin position="268"/>
        <end position="285"/>
    </location>
</feature>
<dbReference type="NCBIfam" id="TIGR00844">
    <property type="entry name" value="c_cpa1"/>
    <property type="match status" value="1"/>
</dbReference>
<keyword evidence="6 13" id="KW-1133">Transmembrane helix</keyword>
<comment type="caution">
    <text evidence="16">The sequence shown here is derived from an EMBL/GenBank/DDBJ whole genome shotgun (WGS) entry which is preliminary data.</text>
</comment>
<keyword evidence="5 13" id="KW-0812">Transmembrane</keyword>
<dbReference type="AlphaFoldDB" id="A0A1Q3AF52"/>
<keyword evidence="9 13" id="KW-0472">Membrane</keyword>
<dbReference type="Pfam" id="PF08619">
    <property type="entry name" value="Nha1_C"/>
    <property type="match status" value="1"/>
</dbReference>
<dbReference type="InterPro" id="IPR004712">
    <property type="entry name" value="Na+/H+_antiporter_fungi"/>
</dbReference>
<evidence type="ECO:0000256" key="12">
    <source>
        <dbReference type="SAM" id="MobiDB-lite"/>
    </source>
</evidence>
<feature type="region of interest" description="Disordered" evidence="12">
    <location>
        <begin position="774"/>
        <end position="808"/>
    </location>
</feature>
<evidence type="ECO:0000256" key="1">
    <source>
        <dbReference type="ARBA" id="ARBA00004141"/>
    </source>
</evidence>
<dbReference type="GO" id="GO:0005886">
    <property type="term" value="C:plasma membrane"/>
    <property type="evidence" value="ECO:0007669"/>
    <property type="project" value="InterPro"/>
</dbReference>
<dbReference type="GO" id="GO:0036376">
    <property type="term" value="P:sodium ion export across plasma membrane"/>
    <property type="evidence" value="ECO:0007669"/>
    <property type="project" value="InterPro"/>
</dbReference>
<evidence type="ECO:0000256" key="7">
    <source>
        <dbReference type="ARBA" id="ARBA00023053"/>
    </source>
</evidence>
<dbReference type="GO" id="GO:0042391">
    <property type="term" value="P:regulation of membrane potential"/>
    <property type="evidence" value="ECO:0007669"/>
    <property type="project" value="InterPro"/>
</dbReference>
<dbReference type="EMBL" id="BDGX01000037">
    <property type="protein sequence ID" value="GAV54103.1"/>
    <property type="molecule type" value="Genomic_DNA"/>
</dbReference>
<feature type="compositionally biased region" description="Polar residues" evidence="12">
    <location>
        <begin position="542"/>
        <end position="561"/>
    </location>
</feature>
<keyword evidence="10" id="KW-0325">Glycoprotein</keyword>
<feature type="compositionally biased region" description="Acidic residues" evidence="12">
    <location>
        <begin position="779"/>
        <end position="797"/>
    </location>
</feature>
<evidence type="ECO:0000313" key="17">
    <source>
        <dbReference type="Proteomes" id="UP000187013"/>
    </source>
</evidence>
<evidence type="ECO:0000256" key="3">
    <source>
        <dbReference type="ARBA" id="ARBA00022448"/>
    </source>
</evidence>
<evidence type="ECO:0000259" key="15">
    <source>
        <dbReference type="Pfam" id="PF08619"/>
    </source>
</evidence>
<dbReference type="Pfam" id="PF00999">
    <property type="entry name" value="Na_H_Exchanger"/>
    <property type="match status" value="1"/>
</dbReference>
<dbReference type="OrthoDB" id="5327978at2759"/>
<keyword evidence="7" id="KW-0915">Sodium</keyword>
<comment type="subcellular location">
    <subcellularLocation>
        <location evidence="1">Membrane</location>
        <topology evidence="1">Multi-pass membrane protein</topology>
    </subcellularLocation>
</comment>
<evidence type="ECO:0000256" key="9">
    <source>
        <dbReference type="ARBA" id="ARBA00023136"/>
    </source>
</evidence>
<evidence type="ECO:0000256" key="6">
    <source>
        <dbReference type="ARBA" id="ARBA00022989"/>
    </source>
</evidence>
<keyword evidence="3" id="KW-0813">Transport</keyword>
<evidence type="ECO:0000259" key="14">
    <source>
        <dbReference type="Pfam" id="PF00999"/>
    </source>
</evidence>
<evidence type="ECO:0000256" key="4">
    <source>
        <dbReference type="ARBA" id="ARBA00022449"/>
    </source>
</evidence>
<dbReference type="GO" id="GO:0015079">
    <property type="term" value="F:potassium ion transmembrane transporter activity"/>
    <property type="evidence" value="ECO:0007669"/>
    <property type="project" value="InterPro"/>
</dbReference>
<evidence type="ECO:0000313" key="16">
    <source>
        <dbReference type="EMBL" id="GAV54103.1"/>
    </source>
</evidence>
<evidence type="ECO:0008006" key="18">
    <source>
        <dbReference type="Google" id="ProtNLM"/>
    </source>
</evidence>
<feature type="transmembrane region" description="Helical" evidence="13">
    <location>
        <begin position="203"/>
        <end position="224"/>
    </location>
</feature>
<keyword evidence="11" id="KW-0739">Sodium transport</keyword>
<dbReference type="GO" id="GO:0015385">
    <property type="term" value="F:sodium:proton antiporter activity"/>
    <property type="evidence" value="ECO:0007669"/>
    <property type="project" value="InterPro"/>
</dbReference>
<evidence type="ECO:0000256" key="11">
    <source>
        <dbReference type="ARBA" id="ARBA00023201"/>
    </source>
</evidence>
<feature type="transmembrane region" description="Helical" evidence="13">
    <location>
        <begin position="44"/>
        <end position="64"/>
    </location>
</feature>
<name>A0A1Q3AF52_ZYGRO</name>
<sequence length="808" mass="90224">MAWSQLEVTKAHVAYSCVGIFSSIFSLVSLFVKEQLYIGESMVASIFGLIVGPHCLNWFNPLSWGNTDSITLEISRILLCLQVFAVSVELPRKYMLKHWVSVTMLLVPVMTSGWLVIALFVWILVPGLNFPASLLMGACITATDPVLAQSVVSGTFAQKVPGHLRNLLSCESGCNDGLAIPFVFLSLDLLLYPGRGGQIVKDWICVTILWECIFGSILGCIIGYCGRKAIRFAEGRHIIDRESFLAFYLILALTCAGFGSMLGVDDLLVSFFAGTAFAWDGWFAAKTHESNVSNVIDVLLNYAYFVYLGSILPWKDFNNPDIGLDVWRLILLSLVVIFLRRIPAVLSLKPLIPDIKSWREAMFIGHFGPIGVGAVFAAITSKSQLESHLTNEETPLKDTPGRGSKHWQVMACIWPITCFSIMTSVIVHGSSVAVIMLGRYLSTVTLMALPTGRTTNTKNAWLERLPPLDKSGRPFSLQRLDKEPSLSPGQIGGRTSGMVATPKLGMRQRWRQKLQDNKEIEPDIEMNNFCQGTFQIRKETHASTNDSHGTTTANLGTSNGRAQGLPWRSKMNIIDRAEAVNTIYGLDKLAEDTENKDVWRVNTSRIPGIRSPYDDVYTYQSDSSSIGSIERQRIKSLREQEQQAYIAYTEDDQVIIENRQGEILEYVKFHKEGLGDAESGLHNHDRPKRAISPPLEKLHQITNEARKNKYYAYKVGNDLVIEDESGEVFRRYRISPHGGKRKIKKIINPVSSVLSSVGITKPRGVSERINHYLLHSEDEMADDEAESENDMDYEDSDGPASRFKDHAD</sequence>
<feature type="transmembrane region" description="Helical" evidence="13">
    <location>
        <begin position="12"/>
        <end position="32"/>
    </location>
</feature>
<evidence type="ECO:0000256" key="5">
    <source>
        <dbReference type="ARBA" id="ARBA00022692"/>
    </source>
</evidence>
<feature type="transmembrane region" description="Helical" evidence="13">
    <location>
        <begin position="102"/>
        <end position="125"/>
    </location>
</feature>
<keyword evidence="4" id="KW-0050">Antiport</keyword>
<gene>
    <name evidence="16" type="ORF">ZYGR_0AK06050</name>
</gene>
<dbReference type="InterPro" id="IPR006153">
    <property type="entry name" value="Cation/H_exchanger_TM"/>
</dbReference>
<protein>
    <recommendedName>
        <fullName evidence="18">Na(+)/H(+) antiporter</fullName>
    </recommendedName>
</protein>
<feature type="domain" description="Alkali metal cation/H+ antiporter Nha1 C-terminal" evidence="15">
    <location>
        <begin position="461"/>
        <end position="788"/>
    </location>
</feature>
<dbReference type="Proteomes" id="UP000187013">
    <property type="component" value="Unassembled WGS sequence"/>
</dbReference>
<evidence type="ECO:0000256" key="10">
    <source>
        <dbReference type="ARBA" id="ARBA00023180"/>
    </source>
</evidence>
<dbReference type="InterPro" id="IPR032516">
    <property type="entry name" value="Nha1"/>
</dbReference>
<dbReference type="GO" id="GO:0030007">
    <property type="term" value="P:intracellular potassium ion homeostasis"/>
    <property type="evidence" value="ECO:0007669"/>
    <property type="project" value="TreeGrafter"/>
</dbReference>
<dbReference type="Gene3D" id="1.20.1530.20">
    <property type="match status" value="1"/>
</dbReference>
<evidence type="ECO:0000256" key="13">
    <source>
        <dbReference type="SAM" id="Phobius"/>
    </source>
</evidence>
<proteinExistence type="inferred from homology"/>
<accession>A0A1Q3AF52</accession>
<feature type="transmembrane region" description="Helical" evidence="13">
    <location>
        <begin position="292"/>
        <end position="314"/>
    </location>
</feature>
<evidence type="ECO:0000256" key="2">
    <source>
        <dbReference type="ARBA" id="ARBA00005248"/>
    </source>
</evidence>
<feature type="region of interest" description="Disordered" evidence="12">
    <location>
        <begin position="479"/>
        <end position="499"/>
    </location>
</feature>
<organism evidence="16 17">
    <name type="scientific">Zygosaccharomyces rouxii</name>
    <dbReference type="NCBI Taxonomy" id="4956"/>
    <lineage>
        <taxon>Eukaryota</taxon>
        <taxon>Fungi</taxon>
        <taxon>Dikarya</taxon>
        <taxon>Ascomycota</taxon>
        <taxon>Saccharomycotina</taxon>
        <taxon>Saccharomycetes</taxon>
        <taxon>Saccharomycetales</taxon>
        <taxon>Saccharomycetaceae</taxon>
        <taxon>Zygosaccharomyces</taxon>
    </lineage>
</organism>
<evidence type="ECO:0000256" key="8">
    <source>
        <dbReference type="ARBA" id="ARBA00023065"/>
    </source>
</evidence>
<dbReference type="InterPro" id="IPR038770">
    <property type="entry name" value="Na+/solute_symporter_sf"/>
</dbReference>
<feature type="region of interest" description="Disordered" evidence="12">
    <location>
        <begin position="541"/>
        <end position="562"/>
    </location>
</feature>
<feature type="transmembrane region" description="Helical" evidence="13">
    <location>
        <begin position="245"/>
        <end position="262"/>
    </location>
</feature>
<dbReference type="FunFam" id="1.20.1530.20:FF:000015">
    <property type="entry name" value="Na(+)/H(+) antiporter 2"/>
    <property type="match status" value="1"/>
</dbReference>
<dbReference type="PANTHER" id="PTHR31382:SF4">
    <property type="entry name" value="NA(+)_H(+) ANTIPORTER"/>
    <property type="match status" value="1"/>
</dbReference>
<keyword evidence="8" id="KW-0406">Ion transport</keyword>
<comment type="similarity">
    <text evidence="2">Belongs to the fungal Na(+)/H(+) exchanger family.</text>
</comment>
<reference evidence="16 17" key="1">
    <citation type="submission" date="2016-08" db="EMBL/GenBank/DDBJ databases">
        <title>Draft genome sequence of allopolyploid Zygosaccharomyces rouxii.</title>
        <authorList>
            <person name="Watanabe J."/>
            <person name="Uehara K."/>
            <person name="Mogi Y."/>
            <person name="Tsukioka Y."/>
        </authorList>
    </citation>
    <scope>NUCLEOTIDE SEQUENCE [LARGE SCALE GENOMIC DNA]</scope>
    <source>
        <strain evidence="16 17">NBRC 110957</strain>
    </source>
</reference>